<organism evidence="1 2">
    <name type="scientific">Virgisporangium ochraceum</name>
    <dbReference type="NCBI Taxonomy" id="65505"/>
    <lineage>
        <taxon>Bacteria</taxon>
        <taxon>Bacillati</taxon>
        <taxon>Actinomycetota</taxon>
        <taxon>Actinomycetes</taxon>
        <taxon>Micromonosporales</taxon>
        <taxon>Micromonosporaceae</taxon>
        <taxon>Virgisporangium</taxon>
    </lineage>
</organism>
<name>A0A8J3ZZR7_9ACTN</name>
<keyword evidence="2" id="KW-1185">Reference proteome</keyword>
<reference evidence="1" key="1">
    <citation type="submission" date="2021-01" db="EMBL/GenBank/DDBJ databases">
        <title>Whole genome shotgun sequence of Virgisporangium ochraceum NBRC 16418.</title>
        <authorList>
            <person name="Komaki H."/>
            <person name="Tamura T."/>
        </authorList>
    </citation>
    <scope>NUCLEOTIDE SEQUENCE</scope>
    <source>
        <strain evidence="1">NBRC 16418</strain>
    </source>
</reference>
<dbReference type="EMBL" id="BOPH01000086">
    <property type="protein sequence ID" value="GIJ71213.1"/>
    <property type="molecule type" value="Genomic_DNA"/>
</dbReference>
<evidence type="ECO:0000313" key="1">
    <source>
        <dbReference type="EMBL" id="GIJ71213.1"/>
    </source>
</evidence>
<dbReference type="RefSeq" id="WP_203931098.1">
    <property type="nucleotide sequence ID" value="NZ_BOPH01000086.1"/>
</dbReference>
<dbReference type="Proteomes" id="UP000635606">
    <property type="component" value="Unassembled WGS sequence"/>
</dbReference>
<protein>
    <submittedName>
        <fullName evidence="1">Uncharacterized protein</fullName>
    </submittedName>
</protein>
<comment type="caution">
    <text evidence="1">The sequence shown here is derived from an EMBL/GenBank/DDBJ whole genome shotgun (WGS) entry which is preliminary data.</text>
</comment>
<evidence type="ECO:0000313" key="2">
    <source>
        <dbReference type="Proteomes" id="UP000635606"/>
    </source>
</evidence>
<gene>
    <name evidence="1" type="ORF">Voc01_061300</name>
</gene>
<sequence>MTRLPTRPAADHRRLVADHRPSMPTGWPGAAARTLGGHVTAVEFVHDGRPYRVGLLPCDRPGDPFAPRYGDRPADPDVDFAAVLDRECGGHYAFRYQGGFPGGAALRIRSHSVFVAQETGATGVGADLHLVYEPDVRHGDPPADDAVHWIQVTRYDGVAAVDRGGRANPFHPYGGHTSVDGVPVVNLQASARAGVGSAHRFTAEAFLVRDTGRRDATGRGIVEVFGGVRWGWRAGPCVTPSR</sequence>
<accession>A0A8J3ZZR7</accession>
<dbReference type="AlphaFoldDB" id="A0A8J3ZZR7"/>
<proteinExistence type="predicted"/>